<dbReference type="InterPro" id="IPR036291">
    <property type="entry name" value="NAD(P)-bd_dom_sf"/>
</dbReference>
<organism evidence="3 4">
    <name type="scientific">Formimonas warabiya</name>
    <dbReference type="NCBI Taxonomy" id="1761012"/>
    <lineage>
        <taxon>Bacteria</taxon>
        <taxon>Bacillati</taxon>
        <taxon>Bacillota</taxon>
        <taxon>Clostridia</taxon>
        <taxon>Eubacteriales</taxon>
        <taxon>Peptococcaceae</taxon>
        <taxon>Candidatus Formimonas</taxon>
    </lineage>
</organism>
<evidence type="ECO:0008006" key="5">
    <source>
        <dbReference type="Google" id="ProtNLM"/>
    </source>
</evidence>
<dbReference type="KEGG" id="fwa:DCMF_21330"/>
<dbReference type="OrthoDB" id="9803333at2"/>
<comment type="similarity">
    <text evidence="1">Belongs to the short-chain dehydrogenases/reductases (SDR) family.</text>
</comment>
<dbReference type="AlphaFoldDB" id="A0A3G1KWW1"/>
<accession>A0A3G1KWW1</accession>
<dbReference type="PANTHER" id="PTHR42760">
    <property type="entry name" value="SHORT-CHAIN DEHYDROGENASES/REDUCTASES FAMILY MEMBER"/>
    <property type="match status" value="1"/>
</dbReference>
<dbReference type="EMBL" id="CP017634">
    <property type="protein sequence ID" value="ATW26964.1"/>
    <property type="molecule type" value="Genomic_DNA"/>
</dbReference>
<dbReference type="Pfam" id="PF13561">
    <property type="entry name" value="adh_short_C2"/>
    <property type="match status" value="1"/>
</dbReference>
<sequence>MGKKVILITGGSSGLGAKFVDTLCAEGDNCVYFTHIEPPGTMVKTPPGAFAMRCDQRDEGEIAYCVSTIQASQGRIDVLVNNACPSFKPGDFLASDWNLFQDLIDVNVKGSYLFMREVSEIMKTQGYGRMINILSSYVLNVPPEKLSFYITAKYALLGLSKAAAAELCKYGITVNMLSPGMMSTQLTAYLPPKFLEVSGQRHPMKRLATTADVAGVLKFLISEDANFLNGVNIPVNGGETFL</sequence>
<keyword evidence="4" id="KW-1185">Reference proteome</keyword>
<protein>
    <recommendedName>
        <fullName evidence="5">SDR family oxidoreductase</fullName>
    </recommendedName>
</protein>
<dbReference type="InterPro" id="IPR002347">
    <property type="entry name" value="SDR_fam"/>
</dbReference>
<dbReference type="PANTHER" id="PTHR42760:SF133">
    <property type="entry name" value="3-OXOACYL-[ACYL-CARRIER-PROTEIN] REDUCTASE"/>
    <property type="match status" value="1"/>
</dbReference>
<proteinExistence type="inferred from homology"/>
<gene>
    <name evidence="3" type="ORF">DCMF_21330</name>
</gene>
<reference evidence="3 4" key="1">
    <citation type="submission" date="2016-10" db="EMBL/GenBank/DDBJ databases">
        <title>Complete Genome Sequence of Peptococcaceae strain DCMF.</title>
        <authorList>
            <person name="Edwards R.J."/>
            <person name="Holland S.I."/>
            <person name="Deshpande N.P."/>
            <person name="Wong Y.K."/>
            <person name="Ertan H."/>
            <person name="Manefield M."/>
            <person name="Russell T.L."/>
            <person name="Lee M.J."/>
        </authorList>
    </citation>
    <scope>NUCLEOTIDE SEQUENCE [LARGE SCALE GENOMIC DNA]</scope>
    <source>
        <strain evidence="3 4">DCMF</strain>
    </source>
</reference>
<evidence type="ECO:0000313" key="4">
    <source>
        <dbReference type="Proteomes" id="UP000323521"/>
    </source>
</evidence>
<evidence type="ECO:0000256" key="1">
    <source>
        <dbReference type="ARBA" id="ARBA00006484"/>
    </source>
</evidence>
<dbReference type="CDD" id="cd05233">
    <property type="entry name" value="SDR_c"/>
    <property type="match status" value="1"/>
</dbReference>
<dbReference type="SUPFAM" id="SSF51735">
    <property type="entry name" value="NAD(P)-binding Rossmann-fold domains"/>
    <property type="match status" value="1"/>
</dbReference>
<evidence type="ECO:0000313" key="3">
    <source>
        <dbReference type="EMBL" id="ATW26964.1"/>
    </source>
</evidence>
<dbReference type="PRINTS" id="PR00080">
    <property type="entry name" value="SDRFAMILY"/>
</dbReference>
<name>A0A3G1KWW1_FORW1</name>
<dbReference type="GO" id="GO:0016616">
    <property type="term" value="F:oxidoreductase activity, acting on the CH-OH group of donors, NAD or NADP as acceptor"/>
    <property type="evidence" value="ECO:0007669"/>
    <property type="project" value="TreeGrafter"/>
</dbReference>
<keyword evidence="2" id="KW-0560">Oxidoreductase</keyword>
<evidence type="ECO:0000256" key="2">
    <source>
        <dbReference type="ARBA" id="ARBA00023002"/>
    </source>
</evidence>
<dbReference type="Gene3D" id="3.40.50.720">
    <property type="entry name" value="NAD(P)-binding Rossmann-like Domain"/>
    <property type="match status" value="1"/>
</dbReference>
<dbReference type="Proteomes" id="UP000323521">
    <property type="component" value="Chromosome"/>
</dbReference>
<dbReference type="RefSeq" id="WP_148136295.1">
    <property type="nucleotide sequence ID" value="NZ_CP017634.1"/>
</dbReference>
<dbReference type="PRINTS" id="PR00081">
    <property type="entry name" value="GDHRDH"/>
</dbReference>